<name>A0A1I2KNZ2_9BACI</name>
<protein>
    <recommendedName>
        <fullName evidence="9">Pyrrolidone-carboxylate peptidase</fullName>
        <ecNumber evidence="9">3.4.19.3</ecNumber>
    </recommendedName>
    <alternativeName>
        <fullName evidence="9">5-oxoprolyl-peptidase</fullName>
    </alternativeName>
    <alternativeName>
        <fullName evidence="9">Pyroglutamyl-peptidase I</fullName>
        <shortName evidence="9">PGP-I</shortName>
        <shortName evidence="9">Pyrase</shortName>
    </alternativeName>
</protein>
<dbReference type="PIRSF" id="PIRSF015592">
    <property type="entry name" value="Prld-crbxl_pptds"/>
    <property type="match status" value="1"/>
</dbReference>
<feature type="active site" evidence="9">
    <location>
        <position position="166"/>
    </location>
</feature>
<dbReference type="GO" id="GO:0016920">
    <property type="term" value="F:pyroglutamyl-peptidase activity"/>
    <property type="evidence" value="ECO:0007669"/>
    <property type="project" value="UniProtKB-UniRule"/>
</dbReference>
<dbReference type="InterPro" id="IPR033694">
    <property type="entry name" value="PGPEP1_Cys_AS"/>
</dbReference>
<dbReference type="PROSITE" id="PS01333">
    <property type="entry name" value="PYRASE_GLU"/>
    <property type="match status" value="1"/>
</dbReference>
<reference evidence="13" key="1">
    <citation type="submission" date="2016-10" db="EMBL/GenBank/DDBJ databases">
        <authorList>
            <person name="Varghese N."/>
            <person name="Submissions S."/>
        </authorList>
    </citation>
    <scope>NUCLEOTIDE SEQUENCE [LARGE SCALE GENOMIC DNA]</scope>
    <source>
        <strain evidence="13">FP5</strain>
    </source>
</reference>
<feature type="active site" evidence="9 11">
    <location>
        <position position="142"/>
    </location>
</feature>
<dbReference type="GO" id="GO:0006508">
    <property type="term" value="P:proteolysis"/>
    <property type="evidence" value="ECO:0007669"/>
    <property type="project" value="UniProtKB-KW"/>
</dbReference>
<proteinExistence type="inferred from homology"/>
<dbReference type="CDD" id="cd00501">
    <property type="entry name" value="Peptidase_C15"/>
    <property type="match status" value="1"/>
</dbReference>
<dbReference type="AlphaFoldDB" id="A0A1I2KNZ2"/>
<comment type="subunit">
    <text evidence="9">Homotetramer.</text>
</comment>
<dbReference type="InterPro" id="IPR036440">
    <property type="entry name" value="Peptidase_C15-like_sf"/>
</dbReference>
<evidence type="ECO:0000256" key="3">
    <source>
        <dbReference type="ARBA" id="ARBA00004496"/>
    </source>
</evidence>
<dbReference type="PANTHER" id="PTHR23402:SF1">
    <property type="entry name" value="PYROGLUTAMYL-PEPTIDASE I"/>
    <property type="match status" value="1"/>
</dbReference>
<dbReference type="PROSITE" id="PS01334">
    <property type="entry name" value="PYRASE_CYS"/>
    <property type="match status" value="1"/>
</dbReference>
<keyword evidence="7 9" id="KW-0378">Hydrolase</keyword>
<dbReference type="InterPro" id="IPR033693">
    <property type="entry name" value="PGPEP1_Glu_AS"/>
</dbReference>
<dbReference type="Proteomes" id="UP000198897">
    <property type="component" value="Unassembled WGS sequence"/>
</dbReference>
<evidence type="ECO:0000256" key="7">
    <source>
        <dbReference type="ARBA" id="ARBA00022801"/>
    </source>
</evidence>
<dbReference type="InterPro" id="IPR000816">
    <property type="entry name" value="Peptidase_C15"/>
</dbReference>
<evidence type="ECO:0000313" key="13">
    <source>
        <dbReference type="Proteomes" id="UP000198897"/>
    </source>
</evidence>
<feature type="active site" evidence="9 10">
    <location>
        <position position="80"/>
    </location>
</feature>
<dbReference type="Pfam" id="PF01470">
    <property type="entry name" value="Peptidase_C15"/>
    <property type="match status" value="1"/>
</dbReference>
<dbReference type="GO" id="GO:0005829">
    <property type="term" value="C:cytosol"/>
    <property type="evidence" value="ECO:0007669"/>
    <property type="project" value="InterPro"/>
</dbReference>
<dbReference type="PANTHER" id="PTHR23402">
    <property type="entry name" value="PROTEASE FAMILY C15 PYROGLUTAMYL-PEPTIDASE I-RELATED"/>
    <property type="match status" value="1"/>
</dbReference>
<dbReference type="RefSeq" id="WP_089750570.1">
    <property type="nucleotide sequence ID" value="NZ_FOOG01000005.1"/>
</dbReference>
<accession>A0A1I2KNZ2</accession>
<evidence type="ECO:0000256" key="2">
    <source>
        <dbReference type="ARBA" id="ARBA00002280"/>
    </source>
</evidence>
<dbReference type="EMBL" id="FOOG01000005">
    <property type="protein sequence ID" value="SFF66947.1"/>
    <property type="molecule type" value="Genomic_DNA"/>
</dbReference>
<comment type="similarity">
    <text evidence="4 9">Belongs to the peptidase C15 family.</text>
</comment>
<keyword evidence="6 9" id="KW-0645">Protease</keyword>
<evidence type="ECO:0000256" key="11">
    <source>
        <dbReference type="PROSITE-ProRule" id="PRU10077"/>
    </source>
</evidence>
<keyword evidence="13" id="KW-1185">Reference proteome</keyword>
<comment type="function">
    <text evidence="2 9">Removes 5-oxoproline from various penultimate amino acid residues except L-proline.</text>
</comment>
<dbReference type="HAMAP" id="MF_00417">
    <property type="entry name" value="Pyrrolid_peptidase"/>
    <property type="match status" value="1"/>
</dbReference>
<keyword evidence="5 9" id="KW-0963">Cytoplasm</keyword>
<evidence type="ECO:0000256" key="5">
    <source>
        <dbReference type="ARBA" id="ARBA00022490"/>
    </source>
</evidence>
<dbReference type="SUPFAM" id="SSF53182">
    <property type="entry name" value="Pyrrolidone carboxyl peptidase (pyroglutamate aminopeptidase)"/>
    <property type="match status" value="1"/>
</dbReference>
<comment type="catalytic activity">
    <reaction evidence="1 9 10">
        <text>Release of an N-terminal pyroglutamyl group from a polypeptide, the second amino acid generally not being Pro.</text>
        <dbReference type="EC" id="3.4.19.3"/>
    </reaction>
</comment>
<evidence type="ECO:0000313" key="12">
    <source>
        <dbReference type="EMBL" id="SFF66947.1"/>
    </source>
</evidence>
<dbReference type="InterPro" id="IPR029762">
    <property type="entry name" value="PGP-I_bact-type"/>
</dbReference>
<evidence type="ECO:0000256" key="4">
    <source>
        <dbReference type="ARBA" id="ARBA00006641"/>
    </source>
</evidence>
<gene>
    <name evidence="9" type="primary">pcp</name>
    <name evidence="12" type="ORF">SAMN05216353_10515</name>
</gene>
<evidence type="ECO:0000256" key="8">
    <source>
        <dbReference type="ARBA" id="ARBA00022807"/>
    </source>
</evidence>
<sequence>MKKLLLTGFEPFLNFAFNPTESIVEYLDGRTIGNYTIHGVVLPVDFNRSAEELITHYHHINPDAVITLGMAAHRKRITPERVAINIKDGAPDNDGYVPEDEPIQEEGSDAYFSKLPIKNIVACLREKGIPAAISNTAGTYLCNNVMYSLLHELHQTKKTIPAGFVHIPASFEIAMVEPEMPAWPLSTLQEGIETMIQTLE</sequence>
<evidence type="ECO:0000256" key="1">
    <source>
        <dbReference type="ARBA" id="ARBA00001770"/>
    </source>
</evidence>
<dbReference type="NCBIfam" id="NF009676">
    <property type="entry name" value="PRK13197.1"/>
    <property type="match status" value="1"/>
</dbReference>
<dbReference type="EC" id="3.4.19.3" evidence="9"/>
<evidence type="ECO:0000256" key="9">
    <source>
        <dbReference type="HAMAP-Rule" id="MF_00417"/>
    </source>
</evidence>
<dbReference type="Gene3D" id="3.40.630.20">
    <property type="entry name" value="Peptidase C15, pyroglutamyl peptidase I-like"/>
    <property type="match status" value="1"/>
</dbReference>
<dbReference type="InterPro" id="IPR016125">
    <property type="entry name" value="Peptidase_C15-like"/>
</dbReference>
<evidence type="ECO:0000256" key="10">
    <source>
        <dbReference type="PROSITE-ProRule" id="PRU10076"/>
    </source>
</evidence>
<keyword evidence="8 9" id="KW-0788">Thiol protease</keyword>
<comment type="subcellular location">
    <subcellularLocation>
        <location evidence="3 9">Cytoplasm</location>
    </subcellularLocation>
</comment>
<dbReference type="PRINTS" id="PR00706">
    <property type="entry name" value="PYROGLUPTASE"/>
</dbReference>
<evidence type="ECO:0000256" key="6">
    <source>
        <dbReference type="ARBA" id="ARBA00022670"/>
    </source>
</evidence>
<organism evidence="12 13">
    <name type="scientific">Halobacillus alkaliphilus</name>
    <dbReference type="NCBI Taxonomy" id="396056"/>
    <lineage>
        <taxon>Bacteria</taxon>
        <taxon>Bacillati</taxon>
        <taxon>Bacillota</taxon>
        <taxon>Bacilli</taxon>
        <taxon>Bacillales</taxon>
        <taxon>Bacillaceae</taxon>
        <taxon>Halobacillus</taxon>
    </lineage>
</organism>
<dbReference type="OrthoDB" id="9779738at2"/>